<name>A0ABV6HI31_9SPHI</name>
<evidence type="ECO:0000313" key="4">
    <source>
        <dbReference type="Proteomes" id="UP001589774"/>
    </source>
</evidence>
<accession>A0ABV6HI31</accession>
<dbReference type="Gene3D" id="3.40.50.720">
    <property type="entry name" value="NAD(P)-binding Rossmann-like Domain"/>
    <property type="match status" value="1"/>
</dbReference>
<feature type="domain" description="Gfo/Idh/MocA-like oxidoreductase N-terminal" evidence="1">
    <location>
        <begin position="38"/>
        <end position="175"/>
    </location>
</feature>
<dbReference type="RefSeq" id="WP_130857590.1">
    <property type="nucleotide sequence ID" value="NZ_JBHLWO010000002.1"/>
</dbReference>
<dbReference type="InterPro" id="IPR043906">
    <property type="entry name" value="Gfo/Idh/MocA_OxRdtase_bact_C"/>
</dbReference>
<dbReference type="InterPro" id="IPR036291">
    <property type="entry name" value="NAD(P)-bd_dom_sf"/>
</dbReference>
<dbReference type="NCBIfam" id="TIGR01409">
    <property type="entry name" value="TAT_signal_seq"/>
    <property type="match status" value="1"/>
</dbReference>
<feature type="domain" description="Gfo/Idh/MocA-like oxidoreductase bacterial type C-terminal" evidence="2">
    <location>
        <begin position="188"/>
        <end position="285"/>
    </location>
</feature>
<dbReference type="PANTHER" id="PTHR43818:SF5">
    <property type="entry name" value="OXIDOREDUCTASE FAMILY PROTEIN"/>
    <property type="match status" value="1"/>
</dbReference>
<dbReference type="SUPFAM" id="SSF55347">
    <property type="entry name" value="Glyceraldehyde-3-phosphate dehydrogenase-like, C-terminal domain"/>
    <property type="match status" value="1"/>
</dbReference>
<dbReference type="InterPro" id="IPR000683">
    <property type="entry name" value="Gfo/Idh/MocA-like_OxRdtase_N"/>
</dbReference>
<sequence length="459" mass="52704">MEKQTSRRSFLKDTATLATVAGLMNLSIPSLANTKKVKMGFIGVGNRGTQLLRSFMKQANCEVVALCDIYEPYLTRDDSRVNQRFKEENGARIPQMGEQFPMQVKRYKNYKDLLADKNVDAVCIATPDHWHALQTIDAIKAGKDVYIEKPLGMTVYEGQKMLEAQRQSDRIVSVGLHRRASIVHQKAAEIVQSGRLGKITLTRSYTFNNLFPRGIGKQKPEIPPSDFDWDLWLGPRAYRPYQYNIAPYKFRWWSDYSSQMANWGVHYADLMRWMLGETAPIAVSAMGGNFVVDDDRTIPDTMQICFELSKGTLAVLGIYEGSSGKPFPYGELEFRGTNGTMYVSDRGYRIYHTTEGQFQKWDHYLEDESFDLTQANLPKGYSLDITENMVSDFLHSVQTRKEPCCPLQEGHYSTVFAHLANIALEKKQQLTWDPQKEVFTNHEEANKYLHYAYRKPYHL</sequence>
<dbReference type="PANTHER" id="PTHR43818">
    <property type="entry name" value="BCDNA.GH03377"/>
    <property type="match status" value="1"/>
</dbReference>
<dbReference type="SUPFAM" id="SSF51735">
    <property type="entry name" value="NAD(P)-binding Rossmann-fold domains"/>
    <property type="match status" value="1"/>
</dbReference>
<dbReference type="Proteomes" id="UP001589774">
    <property type="component" value="Unassembled WGS sequence"/>
</dbReference>
<dbReference type="InterPro" id="IPR006311">
    <property type="entry name" value="TAT_signal"/>
</dbReference>
<evidence type="ECO:0000259" key="1">
    <source>
        <dbReference type="Pfam" id="PF01408"/>
    </source>
</evidence>
<dbReference type="Pfam" id="PF01408">
    <property type="entry name" value="GFO_IDH_MocA"/>
    <property type="match status" value="1"/>
</dbReference>
<evidence type="ECO:0000313" key="3">
    <source>
        <dbReference type="EMBL" id="MFC0318564.1"/>
    </source>
</evidence>
<dbReference type="EMBL" id="JBHLWO010000002">
    <property type="protein sequence ID" value="MFC0318564.1"/>
    <property type="molecule type" value="Genomic_DNA"/>
</dbReference>
<reference evidence="3 4" key="1">
    <citation type="submission" date="2024-09" db="EMBL/GenBank/DDBJ databases">
        <authorList>
            <person name="Sun Q."/>
            <person name="Mori K."/>
        </authorList>
    </citation>
    <scope>NUCLEOTIDE SEQUENCE [LARGE SCALE GENOMIC DNA]</scope>
    <source>
        <strain evidence="3 4">CCM 7765</strain>
    </source>
</reference>
<dbReference type="InterPro" id="IPR050463">
    <property type="entry name" value="Gfo/Idh/MocA_oxidrdct_glycsds"/>
</dbReference>
<gene>
    <name evidence="3" type="ORF">ACFFI0_09595</name>
</gene>
<evidence type="ECO:0000259" key="2">
    <source>
        <dbReference type="Pfam" id="PF19051"/>
    </source>
</evidence>
<organism evidence="3 4">
    <name type="scientific">Olivibacter oleidegradans</name>
    <dbReference type="NCBI Taxonomy" id="760123"/>
    <lineage>
        <taxon>Bacteria</taxon>
        <taxon>Pseudomonadati</taxon>
        <taxon>Bacteroidota</taxon>
        <taxon>Sphingobacteriia</taxon>
        <taxon>Sphingobacteriales</taxon>
        <taxon>Sphingobacteriaceae</taxon>
        <taxon>Olivibacter</taxon>
    </lineage>
</organism>
<protein>
    <submittedName>
        <fullName evidence="3">Gfo/Idh/MocA family protein</fullName>
    </submittedName>
</protein>
<dbReference type="Gene3D" id="3.30.360.10">
    <property type="entry name" value="Dihydrodipicolinate Reductase, domain 2"/>
    <property type="match status" value="1"/>
</dbReference>
<keyword evidence="4" id="KW-1185">Reference proteome</keyword>
<feature type="domain" description="Gfo/Idh/MocA-like oxidoreductase bacterial type C-terminal" evidence="2">
    <location>
        <begin position="387"/>
        <end position="458"/>
    </location>
</feature>
<proteinExistence type="predicted"/>
<dbReference type="InterPro" id="IPR019546">
    <property type="entry name" value="TAT_signal_bac_arc"/>
</dbReference>
<dbReference type="Pfam" id="PF19051">
    <property type="entry name" value="GFO_IDH_MocA_C2"/>
    <property type="match status" value="2"/>
</dbReference>
<comment type="caution">
    <text evidence="3">The sequence shown here is derived from an EMBL/GenBank/DDBJ whole genome shotgun (WGS) entry which is preliminary data.</text>
</comment>
<dbReference type="PROSITE" id="PS51318">
    <property type="entry name" value="TAT"/>
    <property type="match status" value="1"/>
</dbReference>